<organism evidence="2 3">
    <name type="scientific">Thamnocephalis sphaerospora</name>
    <dbReference type="NCBI Taxonomy" id="78915"/>
    <lineage>
        <taxon>Eukaryota</taxon>
        <taxon>Fungi</taxon>
        <taxon>Fungi incertae sedis</taxon>
        <taxon>Zoopagomycota</taxon>
        <taxon>Zoopagomycotina</taxon>
        <taxon>Zoopagomycetes</taxon>
        <taxon>Zoopagales</taxon>
        <taxon>Sigmoideomycetaceae</taxon>
        <taxon>Thamnocephalis</taxon>
    </lineage>
</organism>
<evidence type="ECO:0000313" key="3">
    <source>
        <dbReference type="Proteomes" id="UP000271241"/>
    </source>
</evidence>
<proteinExistence type="predicted"/>
<dbReference type="Proteomes" id="UP000271241">
    <property type="component" value="Unassembled WGS sequence"/>
</dbReference>
<keyword evidence="1" id="KW-0472">Membrane</keyword>
<protein>
    <submittedName>
        <fullName evidence="2">Uncharacterized protein</fullName>
    </submittedName>
</protein>
<dbReference type="AlphaFoldDB" id="A0A4P9XIM8"/>
<keyword evidence="1" id="KW-1133">Transmembrane helix</keyword>
<name>A0A4P9XIM8_9FUNG</name>
<feature type="transmembrane region" description="Helical" evidence="1">
    <location>
        <begin position="12"/>
        <end position="36"/>
    </location>
</feature>
<dbReference type="EMBL" id="KZ993295">
    <property type="protein sequence ID" value="RKP05050.1"/>
    <property type="molecule type" value="Genomic_DNA"/>
</dbReference>
<reference evidence="3" key="1">
    <citation type="journal article" date="2018" name="Nat. Microbiol.">
        <title>Leveraging single-cell genomics to expand the fungal tree of life.</title>
        <authorList>
            <person name="Ahrendt S.R."/>
            <person name="Quandt C.A."/>
            <person name="Ciobanu D."/>
            <person name="Clum A."/>
            <person name="Salamov A."/>
            <person name="Andreopoulos B."/>
            <person name="Cheng J.F."/>
            <person name="Woyke T."/>
            <person name="Pelin A."/>
            <person name="Henrissat B."/>
            <person name="Reynolds N.K."/>
            <person name="Benny G.L."/>
            <person name="Smith M.E."/>
            <person name="James T.Y."/>
            <person name="Grigoriev I.V."/>
        </authorList>
    </citation>
    <scope>NUCLEOTIDE SEQUENCE [LARGE SCALE GENOMIC DNA]</scope>
    <source>
        <strain evidence="3">RSA 1356</strain>
    </source>
</reference>
<keyword evidence="1" id="KW-0812">Transmembrane</keyword>
<gene>
    <name evidence="2" type="ORF">THASP1DRAFT_26396</name>
</gene>
<feature type="transmembrane region" description="Helical" evidence="1">
    <location>
        <begin position="56"/>
        <end position="79"/>
    </location>
</feature>
<evidence type="ECO:0000256" key="1">
    <source>
        <dbReference type="SAM" id="Phobius"/>
    </source>
</evidence>
<keyword evidence="3" id="KW-1185">Reference proteome</keyword>
<accession>A0A4P9XIM8</accession>
<sequence>MVLSADESILRLLCLLMQLALLSTVTAATFIVFAVVDSAAVLGSELTSTLTVRQTATLDLAVFTVYALRVLICLAVTGIHWPRADSSESAHLPLSNRAAAMAPVDPGANRCVPRWASMKWAKPFTWRHCGNQASMLFVPSMWLSRVYQAALAAY</sequence>
<evidence type="ECO:0000313" key="2">
    <source>
        <dbReference type="EMBL" id="RKP05050.1"/>
    </source>
</evidence>